<evidence type="ECO:0000256" key="1">
    <source>
        <dbReference type="SAM" id="SignalP"/>
    </source>
</evidence>
<dbReference type="GeneID" id="68120436"/>
<dbReference type="OMA" id="EHARFDM"/>
<dbReference type="EMBL" id="VFQX01000017">
    <property type="protein sequence ID" value="KAF0980738.1"/>
    <property type="molecule type" value="Genomic_DNA"/>
</dbReference>
<dbReference type="CDD" id="cd00586">
    <property type="entry name" value="4HBT"/>
    <property type="match status" value="1"/>
</dbReference>
<dbReference type="PROSITE" id="PS50890">
    <property type="entry name" value="PUA"/>
    <property type="match status" value="1"/>
</dbReference>
<sequence>MIYWLRTLYLMFLAYFFDDYYEKNSKPYDEDHVYEIRVLPYDLDFNLHLNNAQYFSFMEHARFDMILKHGNVFNRCRRAGFGWVVAGVSFQFRRSAKLFEKVKIVTRVACADEKWLYVEQNFFVKNKFIGRGIVRMCTVDSKGKAVPTKRYFEEILRVDLDTADAKYRMTREDYRKYMTALNDSMDGNVSSKDSLSDDIMPRVSSFVFHDETLKEKQN</sequence>
<keyword evidence="3" id="KW-1185">Reference proteome</keyword>
<dbReference type="VEuPathDB" id="AmoebaDB:NfTy_036270"/>
<dbReference type="InterPro" id="IPR051490">
    <property type="entry name" value="THEM6_lcsJ_thioesterase"/>
</dbReference>
<comment type="caution">
    <text evidence="2">The sequence shown here is derived from an EMBL/GenBank/DDBJ whole genome shotgun (WGS) entry which is preliminary data.</text>
</comment>
<dbReference type="VEuPathDB" id="AmoebaDB:NF0028020"/>
<dbReference type="Gene3D" id="3.10.129.10">
    <property type="entry name" value="Hotdog Thioesterase"/>
    <property type="match status" value="1"/>
</dbReference>
<evidence type="ECO:0000313" key="2">
    <source>
        <dbReference type="EMBL" id="KAF0980738.1"/>
    </source>
</evidence>
<dbReference type="OrthoDB" id="265761at2759"/>
<dbReference type="VEuPathDB" id="AmoebaDB:FDP41_013221"/>
<accession>A0A6A5C4E3</accession>
<dbReference type="SUPFAM" id="SSF54637">
    <property type="entry name" value="Thioesterase/thiol ester dehydrase-isomerase"/>
    <property type="match status" value="1"/>
</dbReference>
<evidence type="ECO:0008006" key="4">
    <source>
        <dbReference type="Google" id="ProtNLM"/>
    </source>
</evidence>
<dbReference type="RefSeq" id="XP_044565451.1">
    <property type="nucleotide sequence ID" value="XM_044703828.1"/>
</dbReference>
<dbReference type="Pfam" id="PF13279">
    <property type="entry name" value="4HBT_2"/>
    <property type="match status" value="1"/>
</dbReference>
<dbReference type="Proteomes" id="UP000444721">
    <property type="component" value="Unassembled WGS sequence"/>
</dbReference>
<protein>
    <recommendedName>
        <fullName evidence="4">Thioesterase domain-containing protein</fullName>
    </recommendedName>
</protein>
<feature type="signal peptide" evidence="1">
    <location>
        <begin position="1"/>
        <end position="16"/>
    </location>
</feature>
<dbReference type="AlphaFoldDB" id="A0A6A5C4E3"/>
<feature type="chain" id="PRO_5025558236" description="Thioesterase domain-containing protein" evidence="1">
    <location>
        <begin position="17"/>
        <end position="218"/>
    </location>
</feature>
<evidence type="ECO:0000313" key="3">
    <source>
        <dbReference type="Proteomes" id="UP000444721"/>
    </source>
</evidence>
<proteinExistence type="predicted"/>
<organism evidence="2 3">
    <name type="scientific">Naegleria fowleri</name>
    <name type="common">Brain eating amoeba</name>
    <dbReference type="NCBI Taxonomy" id="5763"/>
    <lineage>
        <taxon>Eukaryota</taxon>
        <taxon>Discoba</taxon>
        <taxon>Heterolobosea</taxon>
        <taxon>Tetramitia</taxon>
        <taxon>Eutetramitia</taxon>
        <taxon>Vahlkampfiidae</taxon>
        <taxon>Naegleria</taxon>
    </lineage>
</organism>
<reference evidence="2 3" key="1">
    <citation type="journal article" date="2019" name="Sci. Rep.">
        <title>Nanopore sequencing improves the draft genome of the human pathogenic amoeba Naegleria fowleri.</title>
        <authorList>
            <person name="Liechti N."/>
            <person name="Schurch N."/>
            <person name="Bruggmann R."/>
            <person name="Wittwer M."/>
        </authorList>
    </citation>
    <scope>NUCLEOTIDE SEQUENCE [LARGE SCALE GENOMIC DNA]</scope>
    <source>
        <strain evidence="2 3">ATCC 30894</strain>
    </source>
</reference>
<dbReference type="InterPro" id="IPR029069">
    <property type="entry name" value="HotDog_dom_sf"/>
</dbReference>
<name>A0A6A5C4E3_NAEFO</name>
<dbReference type="PANTHER" id="PTHR12475">
    <property type="match status" value="1"/>
</dbReference>
<gene>
    <name evidence="2" type="ORF">FDP41_013221</name>
</gene>
<keyword evidence="1" id="KW-0732">Signal</keyword>
<dbReference type="PANTHER" id="PTHR12475:SF4">
    <property type="entry name" value="PROTEIN THEM6"/>
    <property type="match status" value="1"/>
</dbReference>